<proteinExistence type="inferred from homology"/>
<evidence type="ECO:0000256" key="2">
    <source>
        <dbReference type="ARBA" id="ARBA00009142"/>
    </source>
</evidence>
<feature type="non-terminal residue" evidence="9">
    <location>
        <position position="135"/>
    </location>
</feature>
<evidence type="ECO:0000256" key="1">
    <source>
        <dbReference type="ARBA" id="ARBA00004651"/>
    </source>
</evidence>
<keyword evidence="4 8" id="KW-1003">Cell membrane</keyword>
<name>A0ABT5TZM4_9MICO</name>
<comment type="subcellular location">
    <subcellularLocation>
        <location evidence="1 8">Cell membrane</location>
        <topology evidence="1 8">Multi-pass membrane protein</topology>
    </subcellularLocation>
</comment>
<dbReference type="PANTHER" id="PTHR30269">
    <property type="entry name" value="TRANSMEMBRANE PROTEIN YFCA"/>
    <property type="match status" value="1"/>
</dbReference>
<keyword evidence="5 8" id="KW-0812">Transmembrane</keyword>
<feature type="transmembrane region" description="Helical" evidence="8">
    <location>
        <begin position="81"/>
        <end position="99"/>
    </location>
</feature>
<evidence type="ECO:0000313" key="10">
    <source>
        <dbReference type="Proteomes" id="UP001165561"/>
    </source>
</evidence>
<evidence type="ECO:0000256" key="6">
    <source>
        <dbReference type="ARBA" id="ARBA00022989"/>
    </source>
</evidence>
<evidence type="ECO:0000313" key="9">
    <source>
        <dbReference type="EMBL" id="MDD9207531.1"/>
    </source>
</evidence>
<dbReference type="PANTHER" id="PTHR30269:SF0">
    <property type="entry name" value="MEMBRANE TRANSPORTER PROTEIN YFCA-RELATED"/>
    <property type="match status" value="1"/>
</dbReference>
<feature type="transmembrane region" description="Helical" evidence="8">
    <location>
        <begin position="106"/>
        <end position="124"/>
    </location>
</feature>
<keyword evidence="3" id="KW-0813">Transport</keyword>
<gene>
    <name evidence="9" type="ORF">PU560_13820</name>
</gene>
<keyword evidence="7 8" id="KW-0472">Membrane</keyword>
<keyword evidence="6 8" id="KW-1133">Transmembrane helix</keyword>
<evidence type="ECO:0000256" key="4">
    <source>
        <dbReference type="ARBA" id="ARBA00022475"/>
    </source>
</evidence>
<evidence type="ECO:0000256" key="7">
    <source>
        <dbReference type="ARBA" id="ARBA00023136"/>
    </source>
</evidence>
<dbReference type="EMBL" id="JARACI010001120">
    <property type="protein sequence ID" value="MDD9207531.1"/>
    <property type="molecule type" value="Genomic_DNA"/>
</dbReference>
<evidence type="ECO:0000256" key="8">
    <source>
        <dbReference type="RuleBase" id="RU363041"/>
    </source>
</evidence>
<dbReference type="InterPro" id="IPR052017">
    <property type="entry name" value="TSUP"/>
</dbReference>
<dbReference type="Proteomes" id="UP001165561">
    <property type="component" value="Unassembled WGS sequence"/>
</dbReference>
<sequence>MDGVPEIDALTIALLLLAGLTAGWVDAVVGGGGLIQLPALLLVPGIAPVQALATNKVGSIMGTSVSAVTYYRRVHPDLRTAAPMAVCALGAAIGGAALASRIPAELFTPIILLACVAVAAWTLARPSVGRATLLR</sequence>
<comment type="similarity">
    <text evidence="2 8">Belongs to the 4-toluene sulfonate uptake permease (TSUP) (TC 2.A.102) family.</text>
</comment>
<evidence type="ECO:0000256" key="5">
    <source>
        <dbReference type="ARBA" id="ARBA00022692"/>
    </source>
</evidence>
<evidence type="ECO:0000256" key="3">
    <source>
        <dbReference type="ARBA" id="ARBA00022448"/>
    </source>
</evidence>
<comment type="caution">
    <text evidence="9">The sequence shown here is derived from an EMBL/GenBank/DDBJ whole genome shotgun (WGS) entry which is preliminary data.</text>
</comment>
<dbReference type="InterPro" id="IPR002781">
    <property type="entry name" value="TM_pro_TauE-like"/>
</dbReference>
<keyword evidence="10" id="KW-1185">Reference proteome</keyword>
<reference evidence="9" key="1">
    <citation type="submission" date="2023-02" db="EMBL/GenBank/DDBJ databases">
        <title>Georgenia sp.10Sc9-8, isolated from a soil sample collected from the Taklamakan desert.</title>
        <authorList>
            <person name="Liu S."/>
        </authorList>
    </citation>
    <scope>NUCLEOTIDE SEQUENCE</scope>
    <source>
        <strain evidence="9">10Sc9-8</strain>
    </source>
</reference>
<organism evidence="9 10">
    <name type="scientific">Georgenia halotolerans</name>
    <dbReference type="NCBI Taxonomy" id="3028317"/>
    <lineage>
        <taxon>Bacteria</taxon>
        <taxon>Bacillati</taxon>
        <taxon>Actinomycetota</taxon>
        <taxon>Actinomycetes</taxon>
        <taxon>Micrococcales</taxon>
        <taxon>Bogoriellaceae</taxon>
        <taxon>Georgenia</taxon>
    </lineage>
</organism>
<accession>A0ABT5TZM4</accession>
<protein>
    <recommendedName>
        <fullName evidence="8">Probable membrane transporter protein</fullName>
    </recommendedName>
</protein>
<dbReference type="Pfam" id="PF01925">
    <property type="entry name" value="TauE"/>
    <property type="match status" value="1"/>
</dbReference>